<evidence type="ECO:0000313" key="3">
    <source>
        <dbReference type="Proteomes" id="UP000199604"/>
    </source>
</evidence>
<proteinExistence type="predicted"/>
<gene>
    <name evidence="2" type="ORF">SAMN05660845_1499</name>
</gene>
<keyword evidence="3" id="KW-1185">Reference proteome</keyword>
<dbReference type="SMART" id="SM00028">
    <property type="entry name" value="TPR"/>
    <property type="match status" value="8"/>
</dbReference>
<evidence type="ECO:0000256" key="1">
    <source>
        <dbReference type="PROSITE-ProRule" id="PRU00339"/>
    </source>
</evidence>
<dbReference type="RefSeq" id="WP_091475566.1">
    <property type="nucleotide sequence ID" value="NZ_FOJT01000003.1"/>
</dbReference>
<name>A0A1I0XTZ4_9FLAO</name>
<dbReference type="InterPro" id="IPR011990">
    <property type="entry name" value="TPR-like_helical_dom_sf"/>
</dbReference>
<dbReference type="SUPFAM" id="SSF48452">
    <property type="entry name" value="TPR-like"/>
    <property type="match status" value="3"/>
</dbReference>
<dbReference type="Proteomes" id="UP000199604">
    <property type="component" value="Unassembled WGS sequence"/>
</dbReference>
<protein>
    <submittedName>
        <fullName evidence="2">Tetratricopeptide repeat-containing protein</fullName>
    </submittedName>
</protein>
<dbReference type="PANTHER" id="PTHR12558:SF13">
    <property type="entry name" value="CELL DIVISION CYCLE PROTEIN 27 HOMOLOG"/>
    <property type="match status" value="1"/>
</dbReference>
<feature type="repeat" description="TPR" evidence="1">
    <location>
        <begin position="158"/>
        <end position="191"/>
    </location>
</feature>
<dbReference type="InterPro" id="IPR019734">
    <property type="entry name" value="TPR_rpt"/>
</dbReference>
<organism evidence="2 3">
    <name type="scientific">Flavobacterium swingsii</name>
    <dbReference type="NCBI Taxonomy" id="498292"/>
    <lineage>
        <taxon>Bacteria</taxon>
        <taxon>Pseudomonadati</taxon>
        <taxon>Bacteroidota</taxon>
        <taxon>Flavobacteriia</taxon>
        <taxon>Flavobacteriales</taxon>
        <taxon>Flavobacteriaceae</taxon>
        <taxon>Flavobacterium</taxon>
    </lineage>
</organism>
<dbReference type="OrthoDB" id="638548at2"/>
<dbReference type="Gene3D" id="1.25.40.10">
    <property type="entry name" value="Tetratricopeptide repeat domain"/>
    <property type="match status" value="3"/>
</dbReference>
<accession>A0A1I0XTZ4</accession>
<dbReference type="EMBL" id="FOJT01000003">
    <property type="protein sequence ID" value="SFB04471.1"/>
    <property type="molecule type" value="Genomic_DNA"/>
</dbReference>
<sequence>MNKVKFFSIALVAFGFSTYAQEVELAKKAIDAEQYEKAKSILKAGIQAKPDNGKIAFLLGNVYLQQSQQDSAKMFFQKGLTAKEFASFNYIGLGQLDLNSGNTEAAQFNFDQATKDIKKKDIEQFIYIGKAFTNAEKPDFKKAIANLTKAKAINPNDAQIQMALGDAYYGDRNQNDAYAAYRNAFEADPTLLKAKMQLGVLLKGAKAFPEAKSAFDGVVAINPNYGPVYRELAETYYQWGANDKTKYKEYTAKGLEYYEKYMSLTDYSLASRFRHAEFLILAKDYKALEKEAEAMKKLDNVNPRILRYLGYALYENGNFDGAIQALTDYTTNPKNKIIGRDYLYLGLAELKKATPAPATPEAKSVINDVLFQTAVANLRKAVDLDKPMANDLNDIGKIYFEQKLYKYAADIYEVATSNPNSKNYLYDNFYLGYALYFDNSGKDAAKMNVVALKKADKAFDNVTVASPTTQDAYIYRARVNSLLQNDAVAEEQMAKSYADYIRVVTEKGTAEVEKSSNKTKFVEAYQNLALHYKKDKVKATEYITKALAIEPTNSDSLSIQKSLK</sequence>
<dbReference type="STRING" id="498292.SAMN05660845_1499"/>
<dbReference type="Pfam" id="PF13432">
    <property type="entry name" value="TPR_16"/>
    <property type="match status" value="2"/>
</dbReference>
<dbReference type="AlphaFoldDB" id="A0A1I0XTZ4"/>
<evidence type="ECO:0000313" key="2">
    <source>
        <dbReference type="EMBL" id="SFB04471.1"/>
    </source>
</evidence>
<dbReference type="PANTHER" id="PTHR12558">
    <property type="entry name" value="CELL DIVISION CYCLE 16,23,27"/>
    <property type="match status" value="1"/>
</dbReference>
<dbReference type="PROSITE" id="PS50005">
    <property type="entry name" value="TPR"/>
    <property type="match status" value="1"/>
</dbReference>
<keyword evidence="1" id="KW-0802">TPR repeat</keyword>
<reference evidence="3" key="1">
    <citation type="submission" date="2016-10" db="EMBL/GenBank/DDBJ databases">
        <authorList>
            <person name="Varghese N."/>
            <person name="Submissions S."/>
        </authorList>
    </citation>
    <scope>NUCLEOTIDE SEQUENCE [LARGE SCALE GENOMIC DNA]</scope>
    <source>
        <strain evidence="3">DSM 21789</strain>
    </source>
</reference>